<organism evidence="1 2">
    <name type="scientific">Symbiodinium pilosum</name>
    <name type="common">Dinoflagellate</name>
    <dbReference type="NCBI Taxonomy" id="2952"/>
    <lineage>
        <taxon>Eukaryota</taxon>
        <taxon>Sar</taxon>
        <taxon>Alveolata</taxon>
        <taxon>Dinophyceae</taxon>
        <taxon>Suessiales</taxon>
        <taxon>Symbiodiniaceae</taxon>
        <taxon>Symbiodinium</taxon>
    </lineage>
</organism>
<reference evidence="1" key="1">
    <citation type="submission" date="2021-02" db="EMBL/GenBank/DDBJ databases">
        <authorList>
            <person name="Dougan E. K."/>
            <person name="Rhodes N."/>
            <person name="Thang M."/>
            <person name="Chan C."/>
        </authorList>
    </citation>
    <scope>NUCLEOTIDE SEQUENCE</scope>
</reference>
<dbReference type="AlphaFoldDB" id="A0A812SXD0"/>
<protein>
    <submittedName>
        <fullName evidence="1">Uncharacterized protein</fullName>
    </submittedName>
</protein>
<proteinExistence type="predicted"/>
<feature type="non-terminal residue" evidence="1">
    <location>
        <position position="71"/>
    </location>
</feature>
<accession>A0A812SXD0</accession>
<name>A0A812SXD0_SYMPI</name>
<sequence>AACITGFHTTKLDAEEGGQIAFVQTRVQQVGRTKKHRKVASVNISEPDGVCVDLKASDLQRPINDVLQEHP</sequence>
<feature type="non-terminal residue" evidence="1">
    <location>
        <position position="1"/>
    </location>
</feature>
<keyword evidence="2" id="KW-1185">Reference proteome</keyword>
<comment type="caution">
    <text evidence="1">The sequence shown here is derived from an EMBL/GenBank/DDBJ whole genome shotgun (WGS) entry which is preliminary data.</text>
</comment>
<dbReference type="EMBL" id="CAJNIZ010027424">
    <property type="protein sequence ID" value="CAE7500273.1"/>
    <property type="molecule type" value="Genomic_DNA"/>
</dbReference>
<evidence type="ECO:0000313" key="2">
    <source>
        <dbReference type="Proteomes" id="UP000649617"/>
    </source>
</evidence>
<gene>
    <name evidence="1" type="ORF">SPIL2461_LOCUS12944</name>
</gene>
<evidence type="ECO:0000313" key="1">
    <source>
        <dbReference type="EMBL" id="CAE7500273.1"/>
    </source>
</evidence>
<dbReference type="Proteomes" id="UP000649617">
    <property type="component" value="Unassembled WGS sequence"/>
</dbReference>